<dbReference type="PRINTS" id="PR00420">
    <property type="entry name" value="RNGMNOXGNASE"/>
</dbReference>
<comment type="caution">
    <text evidence="1">The sequence shown here is derived from an EMBL/GenBank/DDBJ whole genome shotgun (WGS) entry which is preliminary data.</text>
</comment>
<name>A0A8X8H5P6_9RHOB</name>
<organism evidence="1 2">
    <name type="scientific">Fertoeibacter niger</name>
    <dbReference type="NCBI Taxonomy" id="2656921"/>
    <lineage>
        <taxon>Bacteria</taxon>
        <taxon>Pseudomonadati</taxon>
        <taxon>Pseudomonadota</taxon>
        <taxon>Alphaproteobacteria</taxon>
        <taxon>Rhodobacterales</taxon>
        <taxon>Paracoccaceae</taxon>
        <taxon>Fertoeibacter</taxon>
    </lineage>
</organism>
<accession>A0A8X8H5P6</accession>
<dbReference type="GO" id="GO:0016628">
    <property type="term" value="F:oxidoreductase activity, acting on the CH-CH group of donors, NAD or NADP as acceptor"/>
    <property type="evidence" value="ECO:0007669"/>
    <property type="project" value="InterPro"/>
</dbReference>
<dbReference type="PANTHER" id="PTHR42685:SF22">
    <property type="entry name" value="CONDITIONED MEDIUM FACTOR RECEPTOR 1"/>
    <property type="match status" value="1"/>
</dbReference>
<dbReference type="AlphaFoldDB" id="A0A8X8H5P6"/>
<dbReference type="NCBIfam" id="TIGR02032">
    <property type="entry name" value="GG-red-SF"/>
    <property type="match status" value="1"/>
</dbReference>
<reference evidence="1" key="1">
    <citation type="submission" date="2020-05" db="EMBL/GenBank/DDBJ databases">
        <title>Fertoebacter nigrum gen. nov., sp. nov., a new member of the family Rhodobacteraceae.</title>
        <authorList>
            <person name="Szuroczki S."/>
            <person name="Abbaszade G."/>
            <person name="Buni D."/>
            <person name="Schumann P."/>
            <person name="Toth E."/>
        </authorList>
    </citation>
    <scope>NUCLEOTIDE SEQUENCE</scope>
    <source>
        <strain evidence="1">RG-N-1a</strain>
    </source>
</reference>
<keyword evidence="2" id="KW-1185">Reference proteome</keyword>
<dbReference type="PANTHER" id="PTHR42685">
    <property type="entry name" value="GERANYLGERANYL DIPHOSPHATE REDUCTASE"/>
    <property type="match status" value="1"/>
</dbReference>
<gene>
    <name evidence="1" type="ORF">GEU84_017200</name>
</gene>
<dbReference type="Proteomes" id="UP000484076">
    <property type="component" value="Unassembled WGS sequence"/>
</dbReference>
<dbReference type="InterPro" id="IPR050407">
    <property type="entry name" value="Geranylgeranyl_reductase"/>
</dbReference>
<dbReference type="InterPro" id="IPR036188">
    <property type="entry name" value="FAD/NAD-bd_sf"/>
</dbReference>
<proteinExistence type="predicted"/>
<dbReference type="EMBL" id="WHUT02000012">
    <property type="protein sequence ID" value="NUB46133.1"/>
    <property type="molecule type" value="Genomic_DNA"/>
</dbReference>
<sequence length="386" mass="40721">MLDVIIIGAGPAGAAAAVTACRKGLTVALIDKARFPRDKLCGGGITGRSRAYIHEIFGATLPPGMALESRRVRIMAGTVVLGDLADAPPLHLTMRVDFDGWLHGLAIAAGAQDFTGQRIARIDPALPAVTLEDGRHLTARVLIGADGVNSITAKALHGRAYDPDRIGFAMEAEVPHDAPPADPVVEIDMAAVAWGYGWSFPKRGSVTLGVGGVHGRNPKMQARLADYLALHGQAADDLRCKGAFLPFGDARQPPGRGPVLLAGDAAGLVDPLTGEGIAWAMKSGQLAGRAAAAAIAAGHPGQAFARYDAALAPVAAEMRHARRLRALVYHPLLRGRFLRSLARQPGVQRRFLALLAGERDYADMRWSSFARQILRVITGGRALPRG</sequence>
<dbReference type="RefSeq" id="WP_174539953.1">
    <property type="nucleotide sequence ID" value="NZ_WHUT02000012.1"/>
</dbReference>
<protein>
    <submittedName>
        <fullName evidence="1">Geranylgeranyl reductase family protein</fullName>
    </submittedName>
</protein>
<dbReference type="InterPro" id="IPR011777">
    <property type="entry name" value="Geranylgeranyl_Rdtase_fam"/>
</dbReference>
<dbReference type="Pfam" id="PF12831">
    <property type="entry name" value="FAD_oxidored"/>
    <property type="match status" value="1"/>
</dbReference>
<dbReference type="Gene3D" id="3.50.50.60">
    <property type="entry name" value="FAD/NAD(P)-binding domain"/>
    <property type="match status" value="1"/>
</dbReference>
<evidence type="ECO:0000313" key="2">
    <source>
        <dbReference type="Proteomes" id="UP000484076"/>
    </source>
</evidence>
<evidence type="ECO:0000313" key="1">
    <source>
        <dbReference type="EMBL" id="NUB46133.1"/>
    </source>
</evidence>
<dbReference type="SUPFAM" id="SSF51905">
    <property type="entry name" value="FAD/NAD(P)-binding domain"/>
    <property type="match status" value="1"/>
</dbReference>